<dbReference type="GO" id="GO:0046982">
    <property type="term" value="F:protein heterodimerization activity"/>
    <property type="evidence" value="ECO:0007669"/>
    <property type="project" value="UniProtKB-ARBA"/>
</dbReference>
<keyword evidence="4" id="KW-0804">Transcription</keyword>
<protein>
    <recommendedName>
        <fullName evidence="7">BZIP domain-containing protein</fullName>
    </recommendedName>
</protein>
<keyword evidence="9" id="KW-1185">Reference proteome</keyword>
<evidence type="ECO:0000256" key="3">
    <source>
        <dbReference type="ARBA" id="ARBA00023125"/>
    </source>
</evidence>
<dbReference type="PANTHER" id="PTHR45764:SF76">
    <property type="entry name" value="OS02G0132500 PROTEIN"/>
    <property type="match status" value="1"/>
</dbReference>
<proteinExistence type="predicted"/>
<feature type="domain" description="BZIP" evidence="7">
    <location>
        <begin position="25"/>
        <end position="67"/>
    </location>
</feature>
<organism evidence="8 9">
    <name type="scientific">Castilleja foliolosa</name>
    <dbReference type="NCBI Taxonomy" id="1961234"/>
    <lineage>
        <taxon>Eukaryota</taxon>
        <taxon>Viridiplantae</taxon>
        <taxon>Streptophyta</taxon>
        <taxon>Embryophyta</taxon>
        <taxon>Tracheophyta</taxon>
        <taxon>Spermatophyta</taxon>
        <taxon>Magnoliopsida</taxon>
        <taxon>eudicotyledons</taxon>
        <taxon>Gunneridae</taxon>
        <taxon>Pentapetalae</taxon>
        <taxon>asterids</taxon>
        <taxon>lamiids</taxon>
        <taxon>Lamiales</taxon>
        <taxon>Orobanchaceae</taxon>
        <taxon>Pedicularideae</taxon>
        <taxon>Castillejinae</taxon>
        <taxon>Castilleja</taxon>
    </lineage>
</organism>
<dbReference type="Proteomes" id="UP001632038">
    <property type="component" value="Unassembled WGS sequence"/>
</dbReference>
<keyword evidence="3" id="KW-0238">DNA-binding</keyword>
<dbReference type="GO" id="GO:0003677">
    <property type="term" value="F:DNA binding"/>
    <property type="evidence" value="ECO:0007669"/>
    <property type="project" value="UniProtKB-KW"/>
</dbReference>
<evidence type="ECO:0000313" key="9">
    <source>
        <dbReference type="Proteomes" id="UP001632038"/>
    </source>
</evidence>
<dbReference type="SMART" id="SM00338">
    <property type="entry name" value="BRLZ"/>
    <property type="match status" value="1"/>
</dbReference>
<sequence length="152" mass="16768">MDSSSGISSNSSGQQNSGSEGHLMDQRKRKRMISNRESARRSRLRKQNHLDGLMAQVAELRKESQQIIAGLNATTQNYMSVEADNAILRAQMAELSHRLQSLDEIVSFVANPEPLAHGMADYPAGLGNGYWNCSSQPIMMAASTSADYEFLF</sequence>
<feature type="compositionally biased region" description="Low complexity" evidence="6">
    <location>
        <begin position="1"/>
        <end position="19"/>
    </location>
</feature>
<evidence type="ECO:0000256" key="2">
    <source>
        <dbReference type="ARBA" id="ARBA00023015"/>
    </source>
</evidence>
<evidence type="ECO:0000259" key="7">
    <source>
        <dbReference type="PROSITE" id="PS50217"/>
    </source>
</evidence>
<name>A0ABD3BWC9_9LAMI</name>
<dbReference type="Pfam" id="PF00170">
    <property type="entry name" value="bZIP_1"/>
    <property type="match status" value="1"/>
</dbReference>
<dbReference type="Gene3D" id="1.20.5.170">
    <property type="match status" value="1"/>
</dbReference>
<dbReference type="InterPro" id="IPR046347">
    <property type="entry name" value="bZIP_sf"/>
</dbReference>
<dbReference type="PROSITE" id="PS50217">
    <property type="entry name" value="BZIP"/>
    <property type="match status" value="1"/>
</dbReference>
<comment type="caution">
    <text evidence="8">The sequence shown here is derived from an EMBL/GenBank/DDBJ whole genome shotgun (WGS) entry which is preliminary data.</text>
</comment>
<feature type="region of interest" description="Disordered" evidence="6">
    <location>
        <begin position="1"/>
        <end position="47"/>
    </location>
</feature>
<dbReference type="AlphaFoldDB" id="A0ABD3BWC9"/>
<dbReference type="EMBL" id="JAVIJP010000066">
    <property type="protein sequence ID" value="KAL3621266.1"/>
    <property type="molecule type" value="Genomic_DNA"/>
</dbReference>
<dbReference type="PANTHER" id="PTHR45764">
    <property type="entry name" value="BZIP TRANSCRIPTION FACTOR 44"/>
    <property type="match status" value="1"/>
</dbReference>
<gene>
    <name evidence="8" type="ORF">CASFOL_036178</name>
</gene>
<comment type="subcellular location">
    <subcellularLocation>
        <location evidence="1">Nucleus</location>
    </subcellularLocation>
</comment>
<dbReference type="InterPro" id="IPR045314">
    <property type="entry name" value="bZIP_plant_GBF1"/>
</dbReference>
<evidence type="ECO:0000256" key="1">
    <source>
        <dbReference type="ARBA" id="ARBA00004123"/>
    </source>
</evidence>
<evidence type="ECO:0000256" key="5">
    <source>
        <dbReference type="ARBA" id="ARBA00023242"/>
    </source>
</evidence>
<dbReference type="CDD" id="cd14702">
    <property type="entry name" value="bZIP_plant_GBF1"/>
    <property type="match status" value="1"/>
</dbReference>
<reference evidence="9" key="1">
    <citation type="journal article" date="2024" name="IScience">
        <title>Strigolactones Initiate the Formation of Haustorium-like Structures in Castilleja.</title>
        <authorList>
            <person name="Buerger M."/>
            <person name="Peterson D."/>
            <person name="Chory J."/>
        </authorList>
    </citation>
    <scope>NUCLEOTIDE SEQUENCE [LARGE SCALE GENOMIC DNA]</scope>
</reference>
<keyword evidence="5" id="KW-0539">Nucleus</keyword>
<keyword evidence="2" id="KW-0805">Transcription regulation</keyword>
<dbReference type="FunFam" id="1.20.5.170:FF:000020">
    <property type="entry name" value="BZIP transcription factor"/>
    <property type="match status" value="1"/>
</dbReference>
<accession>A0ABD3BWC9</accession>
<evidence type="ECO:0000256" key="6">
    <source>
        <dbReference type="SAM" id="MobiDB-lite"/>
    </source>
</evidence>
<evidence type="ECO:0000256" key="4">
    <source>
        <dbReference type="ARBA" id="ARBA00023163"/>
    </source>
</evidence>
<dbReference type="InterPro" id="IPR004827">
    <property type="entry name" value="bZIP"/>
</dbReference>
<dbReference type="PROSITE" id="PS00036">
    <property type="entry name" value="BZIP_BASIC"/>
    <property type="match status" value="1"/>
</dbReference>
<dbReference type="GO" id="GO:0005634">
    <property type="term" value="C:nucleus"/>
    <property type="evidence" value="ECO:0007669"/>
    <property type="project" value="UniProtKB-SubCell"/>
</dbReference>
<evidence type="ECO:0000313" key="8">
    <source>
        <dbReference type="EMBL" id="KAL3621266.1"/>
    </source>
</evidence>
<dbReference type="SUPFAM" id="SSF57959">
    <property type="entry name" value="Leucine zipper domain"/>
    <property type="match status" value="1"/>
</dbReference>